<dbReference type="Proteomes" id="UP000509371">
    <property type="component" value="Chromosome"/>
</dbReference>
<sequence>MSDRIASQIEKNTPQSTRKKNLQVFLFYVKCGIKRPPAVLWFEIGEKLKKTNDLAAIK</sequence>
<organism evidence="1 2">
    <name type="scientific">Marinomonas primoryensis</name>
    <dbReference type="NCBI Taxonomy" id="178399"/>
    <lineage>
        <taxon>Bacteria</taxon>
        <taxon>Pseudomonadati</taxon>
        <taxon>Pseudomonadota</taxon>
        <taxon>Gammaproteobacteria</taxon>
        <taxon>Oceanospirillales</taxon>
        <taxon>Oceanospirillaceae</taxon>
        <taxon>Marinomonas</taxon>
    </lineage>
</organism>
<gene>
    <name evidence="1" type="ORF">MP3633_2773</name>
</gene>
<proteinExistence type="predicted"/>
<dbReference type="KEGG" id="mpri:MP3633_2773"/>
<evidence type="ECO:0000313" key="1">
    <source>
        <dbReference type="EMBL" id="QKK81500.1"/>
    </source>
</evidence>
<protein>
    <submittedName>
        <fullName evidence="1">DUF438 domain-containing protein</fullName>
    </submittedName>
</protein>
<reference evidence="1 2" key="1">
    <citation type="submission" date="2020-06" db="EMBL/GenBank/DDBJ databases">
        <authorList>
            <person name="Voronona O.L."/>
            <person name="Aksenova E.I."/>
            <person name="Kunda M.S."/>
            <person name="Semenov A.N."/>
            <person name="Ryzhova N."/>
        </authorList>
    </citation>
    <scope>NUCLEOTIDE SEQUENCE [LARGE SCALE GENOMIC DNA]</scope>
    <source>
        <strain evidence="1 2">MPKMM3633</strain>
    </source>
</reference>
<accession>A0A859D322</accession>
<name>A0A859D322_9GAMM</name>
<dbReference type="AlphaFoldDB" id="A0A859D322"/>
<evidence type="ECO:0000313" key="2">
    <source>
        <dbReference type="Proteomes" id="UP000509371"/>
    </source>
</evidence>
<dbReference type="EMBL" id="CP054301">
    <property type="protein sequence ID" value="QKK81500.1"/>
    <property type="molecule type" value="Genomic_DNA"/>
</dbReference>